<dbReference type="InterPro" id="IPR049636">
    <property type="entry name" value="HNF4-like_DBD"/>
</dbReference>
<evidence type="ECO:0000256" key="10">
    <source>
        <dbReference type="ARBA" id="ARBA00023242"/>
    </source>
</evidence>
<evidence type="ECO:0000259" key="12">
    <source>
        <dbReference type="PROSITE" id="PS51030"/>
    </source>
</evidence>
<keyword evidence="4" id="KW-0863">Zinc-finger</keyword>
<evidence type="ECO:0000313" key="15">
    <source>
        <dbReference type="Proteomes" id="UP000298663"/>
    </source>
</evidence>
<accession>A0A4U5LS29</accession>
<reference evidence="14 15" key="1">
    <citation type="journal article" date="2015" name="Genome Biol.">
        <title>Comparative genomics of Steinernema reveals deeply conserved gene regulatory networks.</title>
        <authorList>
            <person name="Dillman A.R."/>
            <person name="Macchietto M."/>
            <person name="Porter C.F."/>
            <person name="Rogers A."/>
            <person name="Williams B."/>
            <person name="Antoshechkin I."/>
            <person name="Lee M.M."/>
            <person name="Goodwin Z."/>
            <person name="Lu X."/>
            <person name="Lewis E.E."/>
            <person name="Goodrich-Blair H."/>
            <person name="Stock S.P."/>
            <person name="Adams B.J."/>
            <person name="Sternberg P.W."/>
            <person name="Mortazavi A."/>
        </authorList>
    </citation>
    <scope>NUCLEOTIDE SEQUENCE [LARGE SCALE GENOMIC DNA]</scope>
    <source>
        <strain evidence="14 15">ALL</strain>
    </source>
</reference>
<evidence type="ECO:0000256" key="2">
    <source>
        <dbReference type="ARBA" id="ARBA00005993"/>
    </source>
</evidence>
<feature type="region of interest" description="Disordered" evidence="11">
    <location>
        <begin position="1"/>
        <end position="44"/>
    </location>
</feature>
<feature type="compositionally biased region" description="Low complexity" evidence="11">
    <location>
        <begin position="29"/>
        <end position="39"/>
    </location>
</feature>
<dbReference type="OrthoDB" id="10018779at2759"/>
<evidence type="ECO:0000256" key="3">
    <source>
        <dbReference type="ARBA" id="ARBA00022723"/>
    </source>
</evidence>
<evidence type="ECO:0000256" key="6">
    <source>
        <dbReference type="ARBA" id="ARBA00023015"/>
    </source>
</evidence>
<dbReference type="SMART" id="SM00430">
    <property type="entry name" value="HOLI"/>
    <property type="match status" value="1"/>
</dbReference>
<comment type="similarity">
    <text evidence="2">Belongs to the nuclear hormone receptor family.</text>
</comment>
<protein>
    <recommendedName>
        <fullName evidence="16">Nuclear receptor domain-containing protein</fullName>
    </recommendedName>
</protein>
<dbReference type="GO" id="GO:0005634">
    <property type="term" value="C:nucleus"/>
    <property type="evidence" value="ECO:0007669"/>
    <property type="project" value="UniProtKB-SubCell"/>
</dbReference>
<evidence type="ECO:0000256" key="7">
    <source>
        <dbReference type="ARBA" id="ARBA00023125"/>
    </source>
</evidence>
<evidence type="ECO:0008006" key="16">
    <source>
        <dbReference type="Google" id="ProtNLM"/>
    </source>
</evidence>
<dbReference type="GO" id="GO:0008270">
    <property type="term" value="F:zinc ion binding"/>
    <property type="evidence" value="ECO:0007669"/>
    <property type="project" value="UniProtKB-KW"/>
</dbReference>
<evidence type="ECO:0000256" key="1">
    <source>
        <dbReference type="ARBA" id="ARBA00004123"/>
    </source>
</evidence>
<dbReference type="InterPro" id="IPR035500">
    <property type="entry name" value="NHR-like_dom_sf"/>
</dbReference>
<feature type="domain" description="Nuclear receptor" evidence="12">
    <location>
        <begin position="52"/>
        <end position="135"/>
    </location>
</feature>
<keyword evidence="3" id="KW-0479">Metal-binding</keyword>
<comment type="caution">
    <text evidence="14">The sequence shown here is derived from an EMBL/GenBank/DDBJ whole genome shotgun (WGS) entry which is preliminary data.</text>
</comment>
<evidence type="ECO:0000256" key="5">
    <source>
        <dbReference type="ARBA" id="ARBA00022833"/>
    </source>
</evidence>
<dbReference type="InterPro" id="IPR050274">
    <property type="entry name" value="Nuclear_hormone_rcpt_NR2"/>
</dbReference>
<evidence type="ECO:0000256" key="8">
    <source>
        <dbReference type="ARBA" id="ARBA00023163"/>
    </source>
</evidence>
<keyword evidence="10" id="KW-0539">Nucleus</keyword>
<dbReference type="AlphaFoldDB" id="A0A4U5LS29"/>
<feature type="compositionally biased region" description="Basic and acidic residues" evidence="11">
    <location>
        <begin position="7"/>
        <end position="28"/>
    </location>
</feature>
<dbReference type="Gene3D" id="1.10.565.10">
    <property type="entry name" value="Retinoid X Receptor"/>
    <property type="match status" value="1"/>
</dbReference>
<evidence type="ECO:0000256" key="11">
    <source>
        <dbReference type="SAM" id="MobiDB-lite"/>
    </source>
</evidence>
<gene>
    <name evidence="14" type="ORF">L596_030221</name>
</gene>
<dbReference type="PROSITE" id="PS51030">
    <property type="entry name" value="NUCLEAR_REC_DBD_2"/>
    <property type="match status" value="1"/>
</dbReference>
<keyword evidence="9" id="KW-0675">Receptor</keyword>
<dbReference type="PANTHER" id="PTHR24083">
    <property type="entry name" value="NUCLEAR HORMONE RECEPTOR"/>
    <property type="match status" value="1"/>
</dbReference>
<dbReference type="Pfam" id="PF00105">
    <property type="entry name" value="zf-C4"/>
    <property type="match status" value="1"/>
</dbReference>
<dbReference type="Pfam" id="PF00104">
    <property type="entry name" value="Hormone_recep"/>
    <property type="match status" value="1"/>
</dbReference>
<dbReference type="SMART" id="SM00399">
    <property type="entry name" value="ZnF_C4"/>
    <property type="match status" value="1"/>
</dbReference>
<feature type="domain" description="NR LBD" evidence="13">
    <location>
        <begin position="182"/>
        <end position="427"/>
    </location>
</feature>
<evidence type="ECO:0000259" key="13">
    <source>
        <dbReference type="PROSITE" id="PS51843"/>
    </source>
</evidence>
<keyword evidence="5" id="KW-0862">Zinc</keyword>
<keyword evidence="7" id="KW-0238">DNA-binding</keyword>
<dbReference type="Proteomes" id="UP000298663">
    <property type="component" value="Unassembled WGS sequence"/>
</dbReference>
<dbReference type="InterPro" id="IPR000536">
    <property type="entry name" value="Nucl_hrmn_rcpt_lig-bd"/>
</dbReference>
<dbReference type="InterPro" id="IPR001628">
    <property type="entry name" value="Znf_hrmn_rcpt"/>
</dbReference>
<reference evidence="14 15" key="2">
    <citation type="journal article" date="2019" name="G3 (Bethesda)">
        <title>Hybrid Assembly of the Genome of the Entomopathogenic Nematode Steinernema carpocapsae Identifies the X-Chromosome.</title>
        <authorList>
            <person name="Serra L."/>
            <person name="Macchietto M."/>
            <person name="Macias-Munoz A."/>
            <person name="McGill C.J."/>
            <person name="Rodriguez I.M."/>
            <person name="Rodriguez B."/>
            <person name="Murad R."/>
            <person name="Mortazavi A."/>
        </authorList>
    </citation>
    <scope>NUCLEOTIDE SEQUENCE [LARGE SCALE GENOMIC DNA]</scope>
    <source>
        <strain evidence="14 15">ALL</strain>
    </source>
</reference>
<keyword evidence="8" id="KW-0804">Transcription</keyword>
<proteinExistence type="inferred from homology"/>
<dbReference type="Gene3D" id="3.30.50.10">
    <property type="entry name" value="Erythroid Transcription Factor GATA-1, subunit A"/>
    <property type="match status" value="1"/>
</dbReference>
<dbReference type="GO" id="GO:0000978">
    <property type="term" value="F:RNA polymerase II cis-regulatory region sequence-specific DNA binding"/>
    <property type="evidence" value="ECO:0007669"/>
    <property type="project" value="InterPro"/>
</dbReference>
<evidence type="ECO:0000256" key="4">
    <source>
        <dbReference type="ARBA" id="ARBA00022771"/>
    </source>
</evidence>
<dbReference type="InterPro" id="IPR013088">
    <property type="entry name" value="Znf_NHR/GATA"/>
</dbReference>
<dbReference type="CDD" id="cd06960">
    <property type="entry name" value="NR_DBD_HNF4A"/>
    <property type="match status" value="1"/>
</dbReference>
<name>A0A4U5LS29_STECR</name>
<sequence>MKRLKHERYLEQQKQMAEVDIRGTKETTPKPSTLLSSSPVHSEASCKDNDPPTICLVCGAEANCRFYGAACCNSCKTFFRRAVSSPKALKCQGNKKCNLTHDVRTGSGAKDERKCRLCRFLKCQRVGMLPEAVQIKQSRLNTPSAEPTPPPPPAKSNAFMNKLNVLIAAQKCSQILRRGNSFPKEIHASIFEAMGKPCAFGQVDQFMHLNLWPQLPFYGFRGAKPWLYTDSALAIEFYKALDCIGRLPFQDQYYLIKDTVPELVTFCGSYGAYCQNQQLRVVFPDGSLHRWNVLKIEENVKDLNLPLIIKYTENVETGLVPTFAKLKITEMQAVLLMAVIALNPEAKGLSPQAQDYIEAQRLDYLKALMKNVQDEDMTHWIHRFQQIYHVLYLNRSISHDFQKLFLCGLAFPECYGQGNLVNEVFSNVPSLLTAVVT</sequence>
<organism evidence="14 15">
    <name type="scientific">Steinernema carpocapsae</name>
    <name type="common">Entomopathogenic nematode</name>
    <dbReference type="NCBI Taxonomy" id="34508"/>
    <lineage>
        <taxon>Eukaryota</taxon>
        <taxon>Metazoa</taxon>
        <taxon>Ecdysozoa</taxon>
        <taxon>Nematoda</taxon>
        <taxon>Chromadorea</taxon>
        <taxon>Rhabditida</taxon>
        <taxon>Tylenchina</taxon>
        <taxon>Panagrolaimomorpha</taxon>
        <taxon>Strongyloidoidea</taxon>
        <taxon>Steinernematidae</taxon>
        <taxon>Steinernema</taxon>
    </lineage>
</organism>
<comment type="subcellular location">
    <subcellularLocation>
        <location evidence="1">Nucleus</location>
    </subcellularLocation>
</comment>
<evidence type="ECO:0000313" key="14">
    <source>
        <dbReference type="EMBL" id="TKR58824.1"/>
    </source>
</evidence>
<keyword evidence="15" id="KW-1185">Reference proteome</keyword>
<dbReference type="SUPFAM" id="SSF57716">
    <property type="entry name" value="Glucocorticoid receptor-like (DNA-binding domain)"/>
    <property type="match status" value="1"/>
</dbReference>
<dbReference type="GO" id="GO:0003700">
    <property type="term" value="F:DNA-binding transcription factor activity"/>
    <property type="evidence" value="ECO:0007669"/>
    <property type="project" value="InterPro"/>
</dbReference>
<dbReference type="SUPFAM" id="SSF48508">
    <property type="entry name" value="Nuclear receptor ligand-binding domain"/>
    <property type="match status" value="1"/>
</dbReference>
<dbReference type="STRING" id="34508.A0A4U5LS29"/>
<dbReference type="EMBL" id="AZBU02000013">
    <property type="protein sequence ID" value="TKR58824.1"/>
    <property type="molecule type" value="Genomic_DNA"/>
</dbReference>
<keyword evidence="6" id="KW-0805">Transcription regulation</keyword>
<dbReference type="PRINTS" id="PR00047">
    <property type="entry name" value="STROIDFINGER"/>
</dbReference>
<evidence type="ECO:0000256" key="9">
    <source>
        <dbReference type="ARBA" id="ARBA00023170"/>
    </source>
</evidence>
<dbReference type="PROSITE" id="PS51843">
    <property type="entry name" value="NR_LBD"/>
    <property type="match status" value="1"/>
</dbReference>